<feature type="transmembrane region" description="Helical" evidence="1">
    <location>
        <begin position="178"/>
        <end position="199"/>
    </location>
</feature>
<keyword evidence="3" id="KW-1185">Reference proteome</keyword>
<evidence type="ECO:0008006" key="4">
    <source>
        <dbReference type="Google" id="ProtNLM"/>
    </source>
</evidence>
<evidence type="ECO:0000313" key="2">
    <source>
        <dbReference type="EMBL" id="MDC7683357.1"/>
    </source>
</evidence>
<dbReference type="Proteomes" id="UP001214854">
    <property type="component" value="Unassembled WGS sequence"/>
</dbReference>
<proteinExistence type="predicted"/>
<gene>
    <name evidence="2" type="ORF">PQU92_08720</name>
</gene>
<evidence type="ECO:0000313" key="3">
    <source>
        <dbReference type="Proteomes" id="UP001214854"/>
    </source>
</evidence>
<protein>
    <recommendedName>
        <fullName evidence="4">DUF1461 domain-containing protein</fullName>
    </recommendedName>
</protein>
<accession>A0ABT5HTG7</accession>
<reference evidence="2 3" key="1">
    <citation type="submission" date="2023-01" db="EMBL/GenBank/DDBJ databases">
        <title>Novel species of the genus Asticcacaulis isolated from rivers.</title>
        <authorList>
            <person name="Lu H."/>
        </authorList>
    </citation>
    <scope>NUCLEOTIDE SEQUENCE [LARGE SCALE GENOMIC DNA]</scope>
    <source>
        <strain evidence="2 3">BYS171W</strain>
    </source>
</reference>
<comment type="caution">
    <text evidence="2">The sequence shown here is derived from an EMBL/GenBank/DDBJ whole genome shotgun (WGS) entry which is preliminary data.</text>
</comment>
<dbReference type="EMBL" id="JAQQKX010000005">
    <property type="protein sequence ID" value="MDC7683357.1"/>
    <property type="molecule type" value="Genomic_DNA"/>
</dbReference>
<dbReference type="RefSeq" id="WP_272747831.1">
    <property type="nucleotide sequence ID" value="NZ_JAQQKX010000005.1"/>
</dbReference>
<name>A0ABT5HTG7_9CAUL</name>
<evidence type="ECO:0000256" key="1">
    <source>
        <dbReference type="SAM" id="Phobius"/>
    </source>
</evidence>
<organism evidence="2 3">
    <name type="scientific">Asticcacaulis aquaticus</name>
    <dbReference type="NCBI Taxonomy" id="2984212"/>
    <lineage>
        <taxon>Bacteria</taxon>
        <taxon>Pseudomonadati</taxon>
        <taxon>Pseudomonadota</taxon>
        <taxon>Alphaproteobacteria</taxon>
        <taxon>Caulobacterales</taxon>
        <taxon>Caulobacteraceae</taxon>
        <taxon>Asticcacaulis</taxon>
    </lineage>
</organism>
<keyword evidence="1" id="KW-1133">Transmembrane helix</keyword>
<keyword evidence="1" id="KW-0812">Transmembrane</keyword>
<feature type="transmembrane region" description="Helical" evidence="1">
    <location>
        <begin position="252"/>
        <end position="272"/>
    </location>
</feature>
<keyword evidence="1" id="KW-0472">Membrane</keyword>
<sequence length="295" mass="32964">MITLLEGEVRKILAALVCLSIFATFLAGLIFWPSSHRPDHPLFYIVERTAPSALVQQAKSYQALVKAQNWDALSHRSVPAMMVGDYRKALPVLARYIPNEKPAAVRIGQWQSTYSSDAGGATTIVLMSNYEKGVLFSTTQFVKSDTDYKVAAFRIQYLTAQEVRSVDFAFDRLNPTRVLFLIIATGLLLFSLYTLYVCLTVKGIPWGWAWALFIALGFTRLNYAWMDGTINWQVLFVGFPVSGYGQDFASSFVFYLTLPLGAALFWGFGIHLKRKPGKMKTGGVRPMILEAEGQS</sequence>
<feature type="transmembrane region" description="Helical" evidence="1">
    <location>
        <begin position="12"/>
        <end position="32"/>
    </location>
</feature>
<feature type="transmembrane region" description="Helical" evidence="1">
    <location>
        <begin position="206"/>
        <end position="225"/>
    </location>
</feature>